<sequence length="158" mass="17276">MSHSSSPCDSYDSDYDPSEHLALDTQPQAEREITPEREISSARIASLSPPLSTIVLSPSCSLRPTGSAYYYIGSSPSDPYTASQNDDARISDHAVLGRERCEFRNRMNLQLQSVQNLTEPIASLQIGVEWIQEVPDGARDAGRTAWYLALSAGSLTLV</sequence>
<gene>
    <name evidence="2" type="ORF">Tco_0860533</name>
</gene>
<evidence type="ECO:0000313" key="2">
    <source>
        <dbReference type="EMBL" id="GJT13491.1"/>
    </source>
</evidence>
<reference evidence="2" key="2">
    <citation type="submission" date="2022-01" db="EMBL/GenBank/DDBJ databases">
        <authorList>
            <person name="Yamashiro T."/>
            <person name="Shiraishi A."/>
            <person name="Satake H."/>
            <person name="Nakayama K."/>
        </authorList>
    </citation>
    <scope>NUCLEOTIDE SEQUENCE</scope>
</reference>
<name>A0ABQ5BF67_9ASTR</name>
<evidence type="ECO:0000313" key="3">
    <source>
        <dbReference type="Proteomes" id="UP001151760"/>
    </source>
</evidence>
<feature type="compositionally biased region" description="Basic and acidic residues" evidence="1">
    <location>
        <begin position="29"/>
        <end position="38"/>
    </location>
</feature>
<organism evidence="2 3">
    <name type="scientific">Tanacetum coccineum</name>
    <dbReference type="NCBI Taxonomy" id="301880"/>
    <lineage>
        <taxon>Eukaryota</taxon>
        <taxon>Viridiplantae</taxon>
        <taxon>Streptophyta</taxon>
        <taxon>Embryophyta</taxon>
        <taxon>Tracheophyta</taxon>
        <taxon>Spermatophyta</taxon>
        <taxon>Magnoliopsida</taxon>
        <taxon>eudicotyledons</taxon>
        <taxon>Gunneridae</taxon>
        <taxon>Pentapetalae</taxon>
        <taxon>asterids</taxon>
        <taxon>campanulids</taxon>
        <taxon>Asterales</taxon>
        <taxon>Asteraceae</taxon>
        <taxon>Asteroideae</taxon>
        <taxon>Anthemideae</taxon>
        <taxon>Anthemidinae</taxon>
        <taxon>Tanacetum</taxon>
    </lineage>
</organism>
<keyword evidence="3" id="KW-1185">Reference proteome</keyword>
<evidence type="ECO:0000256" key="1">
    <source>
        <dbReference type="SAM" id="MobiDB-lite"/>
    </source>
</evidence>
<accession>A0ABQ5BF67</accession>
<comment type="caution">
    <text evidence="2">The sequence shown here is derived from an EMBL/GenBank/DDBJ whole genome shotgun (WGS) entry which is preliminary data.</text>
</comment>
<feature type="region of interest" description="Disordered" evidence="1">
    <location>
        <begin position="1"/>
        <end position="38"/>
    </location>
</feature>
<feature type="compositionally biased region" description="Low complexity" evidence="1">
    <location>
        <begin position="1"/>
        <end position="10"/>
    </location>
</feature>
<reference evidence="2" key="1">
    <citation type="journal article" date="2022" name="Int. J. Mol. Sci.">
        <title>Draft Genome of Tanacetum Coccineum: Genomic Comparison of Closely Related Tanacetum-Family Plants.</title>
        <authorList>
            <person name="Yamashiro T."/>
            <person name="Shiraishi A."/>
            <person name="Nakayama K."/>
            <person name="Satake H."/>
        </authorList>
    </citation>
    <scope>NUCLEOTIDE SEQUENCE</scope>
</reference>
<protein>
    <submittedName>
        <fullName evidence="2">Uncharacterized protein</fullName>
    </submittedName>
</protein>
<dbReference type="EMBL" id="BQNB010013234">
    <property type="protein sequence ID" value="GJT13491.1"/>
    <property type="molecule type" value="Genomic_DNA"/>
</dbReference>
<dbReference type="Proteomes" id="UP001151760">
    <property type="component" value="Unassembled WGS sequence"/>
</dbReference>
<proteinExistence type="predicted"/>